<comment type="similarity">
    <text evidence="1">Belongs to the 'phage' integrase family.</text>
</comment>
<reference evidence="5 6" key="1">
    <citation type="submission" date="2015-11" db="EMBL/GenBank/DDBJ databases">
        <title>Butyribacter intestini gen. nov., sp. nov., a butyric acid-producing bacterium of the family Lachnospiraceae isolated from the human faeces.</title>
        <authorList>
            <person name="Zou Y."/>
            <person name="Xue W."/>
            <person name="Luo G."/>
            <person name="Lv M."/>
        </authorList>
    </citation>
    <scope>NUCLEOTIDE SEQUENCE [LARGE SCALE GENOMIC DNA]</scope>
    <source>
        <strain evidence="5 6">ACET-33324</strain>
    </source>
</reference>
<dbReference type="AlphaFoldDB" id="A0A0V8QAZ4"/>
<proteinExistence type="inferred from homology"/>
<dbReference type="Proteomes" id="UP000054874">
    <property type="component" value="Unassembled WGS sequence"/>
</dbReference>
<evidence type="ECO:0000256" key="2">
    <source>
        <dbReference type="ARBA" id="ARBA00023125"/>
    </source>
</evidence>
<gene>
    <name evidence="5" type="ORF">ASU35_15215</name>
</gene>
<keyword evidence="2" id="KW-0238">DNA-binding</keyword>
<keyword evidence="6" id="KW-1185">Reference proteome</keyword>
<evidence type="ECO:0000259" key="3">
    <source>
        <dbReference type="Pfam" id="PF14657"/>
    </source>
</evidence>
<feature type="domain" description="AP2-like integrase N-terminal" evidence="3">
    <location>
        <begin position="14"/>
        <end position="57"/>
    </location>
</feature>
<dbReference type="InterPro" id="IPR028259">
    <property type="entry name" value="AP2-like_int_N"/>
</dbReference>
<dbReference type="STRING" id="290052.ASU35_15215"/>
<protein>
    <recommendedName>
        <fullName evidence="7">Core-binding (CB) domain-containing protein</fullName>
    </recommendedName>
</protein>
<evidence type="ECO:0000313" key="5">
    <source>
        <dbReference type="EMBL" id="KSV57757.1"/>
    </source>
</evidence>
<sequence>MGQGYFHQEPDTKKWSVQFSYKDYYGNTQRKHKRGFATKRDAKQFMDEFILKQQSNINMSFASFLDEYKENMYSDLRDSTIATKKHMIELHILPYFKDKSISAITALDIKRW</sequence>
<dbReference type="Pfam" id="PF14657">
    <property type="entry name" value="Arm-DNA-bind_4"/>
    <property type="match status" value="1"/>
</dbReference>
<comment type="caution">
    <text evidence="5">The sequence shown here is derived from an EMBL/GenBank/DDBJ whole genome shotgun (WGS) entry which is preliminary data.</text>
</comment>
<dbReference type="GO" id="GO:0003677">
    <property type="term" value="F:DNA binding"/>
    <property type="evidence" value="ECO:0007669"/>
    <property type="project" value="UniProtKB-KW"/>
</dbReference>
<dbReference type="RefSeq" id="WP_058354002.1">
    <property type="nucleotide sequence ID" value="NZ_CABMMD010000201.1"/>
</dbReference>
<dbReference type="Pfam" id="PF14659">
    <property type="entry name" value="Phage_int_SAM_3"/>
    <property type="match status" value="1"/>
</dbReference>
<accession>A0A0V8QAZ4</accession>
<dbReference type="Gene3D" id="1.10.150.130">
    <property type="match status" value="1"/>
</dbReference>
<dbReference type="EMBL" id="LNAM01000201">
    <property type="protein sequence ID" value="KSV57757.1"/>
    <property type="molecule type" value="Genomic_DNA"/>
</dbReference>
<evidence type="ECO:0000256" key="1">
    <source>
        <dbReference type="ARBA" id="ARBA00008857"/>
    </source>
</evidence>
<dbReference type="OrthoDB" id="1818781at2"/>
<evidence type="ECO:0000259" key="4">
    <source>
        <dbReference type="Pfam" id="PF14659"/>
    </source>
</evidence>
<dbReference type="InterPro" id="IPR010998">
    <property type="entry name" value="Integrase_recombinase_N"/>
</dbReference>
<name>A0A0V8QAZ4_9FIRM</name>
<organism evidence="5 6">
    <name type="scientific">Acetivibrio ethanolgignens</name>
    <dbReference type="NCBI Taxonomy" id="290052"/>
    <lineage>
        <taxon>Bacteria</taxon>
        <taxon>Bacillati</taxon>
        <taxon>Bacillota</taxon>
        <taxon>Clostridia</taxon>
        <taxon>Eubacteriales</taxon>
        <taxon>Oscillospiraceae</taxon>
        <taxon>Acetivibrio</taxon>
    </lineage>
</organism>
<dbReference type="GO" id="GO:0015074">
    <property type="term" value="P:DNA integration"/>
    <property type="evidence" value="ECO:0007669"/>
    <property type="project" value="InterPro"/>
</dbReference>
<evidence type="ECO:0000313" key="6">
    <source>
        <dbReference type="Proteomes" id="UP000054874"/>
    </source>
</evidence>
<feature type="domain" description="Integrase SAM-like N-terminal" evidence="4">
    <location>
        <begin position="61"/>
        <end position="112"/>
    </location>
</feature>
<dbReference type="InterPro" id="IPR004107">
    <property type="entry name" value="Integrase_SAM-like_N"/>
</dbReference>
<dbReference type="SUPFAM" id="SSF56349">
    <property type="entry name" value="DNA breaking-rejoining enzymes"/>
    <property type="match status" value="1"/>
</dbReference>
<evidence type="ECO:0008006" key="7">
    <source>
        <dbReference type="Google" id="ProtNLM"/>
    </source>
</evidence>
<dbReference type="InterPro" id="IPR011010">
    <property type="entry name" value="DNA_brk_join_enz"/>
</dbReference>